<dbReference type="InterPro" id="IPR001584">
    <property type="entry name" value="Integrase_cat-core"/>
</dbReference>
<feature type="domain" description="Integrase catalytic" evidence="1">
    <location>
        <begin position="81"/>
        <end position="131"/>
    </location>
</feature>
<name>A0A484HDL7_9BACT</name>
<accession>A0A484HDL7</accession>
<sequence length="157" mass="18055">MNFFLFGWFFSRPNPGRVLEALRIKKNARRPSVSTGAAVMAYNDLIKKKDQKKKGHTLNKKTVIGLKNLDPESEEYRSFKQLVERLKRTYKYHTRPRAGFKIFDGAVCLTTLFVAFYNFMRPHSSLNQSTPVSIEAIDKRSLMPDKWVPLIKAAATA</sequence>
<evidence type="ECO:0000313" key="2">
    <source>
        <dbReference type="EMBL" id="VEN73276.1"/>
    </source>
</evidence>
<gene>
    <name evidence="2" type="ORF">EPICR_140037</name>
</gene>
<dbReference type="GO" id="GO:0015074">
    <property type="term" value="P:DNA integration"/>
    <property type="evidence" value="ECO:0007669"/>
    <property type="project" value="InterPro"/>
</dbReference>
<evidence type="ECO:0000259" key="1">
    <source>
        <dbReference type="Pfam" id="PF13683"/>
    </source>
</evidence>
<dbReference type="EMBL" id="CAACVI010000006">
    <property type="protein sequence ID" value="VEN73276.1"/>
    <property type="molecule type" value="Genomic_DNA"/>
</dbReference>
<reference evidence="2" key="1">
    <citation type="submission" date="2019-01" db="EMBL/GenBank/DDBJ databases">
        <authorList>
            <consortium name="Genoscope - CEA"/>
            <person name="William W."/>
        </authorList>
    </citation>
    <scope>NUCLEOTIDE SEQUENCE</scope>
    <source>
        <strain evidence="2">CR-1</strain>
    </source>
</reference>
<dbReference type="Pfam" id="PF13683">
    <property type="entry name" value="rve_3"/>
    <property type="match status" value="1"/>
</dbReference>
<dbReference type="AlphaFoldDB" id="A0A484HDL7"/>
<proteinExistence type="predicted"/>
<organism evidence="2">
    <name type="scientific">uncultured Desulfobacteraceae bacterium</name>
    <dbReference type="NCBI Taxonomy" id="218296"/>
    <lineage>
        <taxon>Bacteria</taxon>
        <taxon>Pseudomonadati</taxon>
        <taxon>Thermodesulfobacteriota</taxon>
        <taxon>Desulfobacteria</taxon>
        <taxon>Desulfobacterales</taxon>
        <taxon>Desulfobacteraceae</taxon>
        <taxon>environmental samples</taxon>
    </lineage>
</organism>
<protein>
    <recommendedName>
        <fullName evidence="1">Integrase catalytic domain-containing protein</fullName>
    </recommendedName>
</protein>